<sequence>MLHLQVSARIASGVEFVLHGVAGGVEFVLQQRLSFAAWPAGCLGGGCQVVVVVRKETPWVSPWWWRTGG</sequence>
<name>A0A2N9ICD7_FAGSY</name>
<organism evidence="1">
    <name type="scientific">Fagus sylvatica</name>
    <name type="common">Beechnut</name>
    <dbReference type="NCBI Taxonomy" id="28930"/>
    <lineage>
        <taxon>Eukaryota</taxon>
        <taxon>Viridiplantae</taxon>
        <taxon>Streptophyta</taxon>
        <taxon>Embryophyta</taxon>
        <taxon>Tracheophyta</taxon>
        <taxon>Spermatophyta</taxon>
        <taxon>Magnoliopsida</taxon>
        <taxon>eudicotyledons</taxon>
        <taxon>Gunneridae</taxon>
        <taxon>Pentapetalae</taxon>
        <taxon>rosids</taxon>
        <taxon>fabids</taxon>
        <taxon>Fagales</taxon>
        <taxon>Fagaceae</taxon>
        <taxon>Fagus</taxon>
    </lineage>
</organism>
<proteinExistence type="predicted"/>
<evidence type="ECO:0000313" key="1">
    <source>
        <dbReference type="EMBL" id="SPD21541.1"/>
    </source>
</evidence>
<reference evidence="1" key="1">
    <citation type="submission" date="2018-02" db="EMBL/GenBank/DDBJ databases">
        <authorList>
            <person name="Cohen D.B."/>
            <person name="Kent A.D."/>
        </authorList>
    </citation>
    <scope>NUCLEOTIDE SEQUENCE</scope>
</reference>
<dbReference type="AlphaFoldDB" id="A0A2N9ICD7"/>
<accession>A0A2N9ICD7</accession>
<dbReference type="EMBL" id="OIVN01005235">
    <property type="protein sequence ID" value="SPD21541.1"/>
    <property type="molecule type" value="Genomic_DNA"/>
</dbReference>
<protein>
    <submittedName>
        <fullName evidence="1">Uncharacterized protein</fullName>
    </submittedName>
</protein>
<gene>
    <name evidence="1" type="ORF">FSB_LOCUS49423</name>
</gene>